<dbReference type="AlphaFoldDB" id="A0A256FLS0"/>
<dbReference type="GO" id="GO:0032259">
    <property type="term" value="P:methylation"/>
    <property type="evidence" value="ECO:0007669"/>
    <property type="project" value="UniProtKB-KW"/>
</dbReference>
<sequence length="42" mass="4696">MHGLKPPAMHSGTEAKNLQFSFRGFLAGQVNRQKMPVERTPT</sequence>
<evidence type="ECO:0000313" key="1">
    <source>
        <dbReference type="EMBL" id="OYR15787.1"/>
    </source>
</evidence>
<reference evidence="1 2" key="1">
    <citation type="submission" date="2017-07" db="EMBL/GenBank/DDBJ databases">
        <title>Phylogenetic study on the rhizospheric bacterium Ochrobactrum sp. A44.</title>
        <authorList>
            <person name="Krzyzanowska D.M."/>
            <person name="Ossowicki A."/>
            <person name="Rajewska M."/>
            <person name="Maciag T."/>
            <person name="Kaczynski Z."/>
            <person name="Czerwicka M."/>
            <person name="Jafra S."/>
        </authorList>
    </citation>
    <scope>NUCLEOTIDE SEQUENCE [LARGE SCALE GENOMIC DNA]</scope>
    <source>
        <strain evidence="1 2">PR17</strain>
    </source>
</reference>
<gene>
    <name evidence="1" type="ORF">CEV32_4499</name>
</gene>
<comment type="caution">
    <text evidence="1">The sequence shown here is derived from an EMBL/GenBank/DDBJ whole genome shotgun (WGS) entry which is preliminary data.</text>
</comment>
<keyword evidence="1" id="KW-0808">Transferase</keyword>
<proteinExistence type="predicted"/>
<name>A0A256FLS0_9HYPH</name>
<dbReference type="EMBL" id="NNRK01000024">
    <property type="protein sequence ID" value="OYR15787.1"/>
    <property type="molecule type" value="Genomic_DNA"/>
</dbReference>
<dbReference type="Proteomes" id="UP000216345">
    <property type="component" value="Unassembled WGS sequence"/>
</dbReference>
<protein>
    <submittedName>
        <fullName evidence="1">Methylated-DNA-[]-cysteine S-methyltransferase domain protein</fullName>
    </submittedName>
</protein>
<organism evidence="1 2">
    <name type="scientific">Brucella rhizosphaerae</name>
    <dbReference type="NCBI Taxonomy" id="571254"/>
    <lineage>
        <taxon>Bacteria</taxon>
        <taxon>Pseudomonadati</taxon>
        <taxon>Pseudomonadota</taxon>
        <taxon>Alphaproteobacteria</taxon>
        <taxon>Hyphomicrobiales</taxon>
        <taxon>Brucellaceae</taxon>
        <taxon>Brucella/Ochrobactrum group</taxon>
        <taxon>Brucella</taxon>
    </lineage>
</organism>
<keyword evidence="1" id="KW-0489">Methyltransferase</keyword>
<dbReference type="GO" id="GO:0008168">
    <property type="term" value="F:methyltransferase activity"/>
    <property type="evidence" value="ECO:0007669"/>
    <property type="project" value="UniProtKB-KW"/>
</dbReference>
<accession>A0A256FLS0</accession>
<evidence type="ECO:0000313" key="2">
    <source>
        <dbReference type="Proteomes" id="UP000216345"/>
    </source>
</evidence>
<keyword evidence="2" id="KW-1185">Reference proteome</keyword>